<dbReference type="AlphaFoldDB" id="A0A9W4X0C1"/>
<proteinExistence type="predicted"/>
<feature type="non-terminal residue" evidence="1">
    <location>
        <position position="41"/>
    </location>
</feature>
<sequence>MLKIKYSSYSTFEKLEILQYAKLYGLRTATRHFTIDHSMIS</sequence>
<evidence type="ECO:0000313" key="1">
    <source>
        <dbReference type="EMBL" id="CAI2177002.1"/>
    </source>
</evidence>
<evidence type="ECO:0000313" key="2">
    <source>
        <dbReference type="Proteomes" id="UP001153678"/>
    </source>
</evidence>
<reference evidence="1" key="1">
    <citation type="submission" date="2022-08" db="EMBL/GenBank/DDBJ databases">
        <authorList>
            <person name="Kallberg Y."/>
            <person name="Tangrot J."/>
            <person name="Rosling A."/>
        </authorList>
    </citation>
    <scope>NUCLEOTIDE SEQUENCE</scope>
    <source>
        <strain evidence="1">Wild A</strain>
    </source>
</reference>
<organism evidence="1 2">
    <name type="scientific">Funneliformis geosporum</name>
    <dbReference type="NCBI Taxonomy" id="1117311"/>
    <lineage>
        <taxon>Eukaryota</taxon>
        <taxon>Fungi</taxon>
        <taxon>Fungi incertae sedis</taxon>
        <taxon>Mucoromycota</taxon>
        <taxon>Glomeromycotina</taxon>
        <taxon>Glomeromycetes</taxon>
        <taxon>Glomerales</taxon>
        <taxon>Glomeraceae</taxon>
        <taxon>Funneliformis</taxon>
    </lineage>
</organism>
<gene>
    <name evidence="1" type="ORF">FWILDA_LOCUS7867</name>
</gene>
<dbReference type="OrthoDB" id="2158935at2759"/>
<name>A0A9W4X0C1_9GLOM</name>
<dbReference type="Proteomes" id="UP001153678">
    <property type="component" value="Unassembled WGS sequence"/>
</dbReference>
<dbReference type="EMBL" id="CAMKVN010001592">
    <property type="protein sequence ID" value="CAI2177002.1"/>
    <property type="molecule type" value="Genomic_DNA"/>
</dbReference>
<protein>
    <submittedName>
        <fullName evidence="1">18608_t:CDS:1</fullName>
    </submittedName>
</protein>
<keyword evidence="2" id="KW-1185">Reference proteome</keyword>
<comment type="caution">
    <text evidence="1">The sequence shown here is derived from an EMBL/GenBank/DDBJ whole genome shotgun (WGS) entry which is preliminary data.</text>
</comment>
<accession>A0A9W4X0C1</accession>